<evidence type="ECO:0000256" key="1">
    <source>
        <dbReference type="SAM" id="MobiDB-lite"/>
    </source>
</evidence>
<organism evidence="2 3">
    <name type="scientific">Methanobrevibacter millerae</name>
    <dbReference type="NCBI Taxonomy" id="230361"/>
    <lineage>
        <taxon>Archaea</taxon>
        <taxon>Methanobacteriati</taxon>
        <taxon>Methanobacteriota</taxon>
        <taxon>Methanomada group</taxon>
        <taxon>Methanobacteria</taxon>
        <taxon>Methanobacteriales</taxon>
        <taxon>Methanobacteriaceae</taxon>
        <taxon>Methanobrevibacter</taxon>
    </lineage>
</organism>
<dbReference type="Proteomes" id="UP000323439">
    <property type="component" value="Unassembled WGS sequence"/>
</dbReference>
<sequence>MNDYYAHMDVAMKYAFLVLGKHIHEFFDLEGEYCYNMGTEVITPGKKNLRMDVVYYRSDNIINNIENQTTLVDEEKLKAIAEYAKFLLIYNSALVNSYVISKVDPEDCMKEIGLTETLMLRPGYLYKPEDELLQLLNTIKDKINSNKVLSSYQTSGLAMIPTLAQDNIAEEVTEDVCYLIEKDQTIDFDVKREICFIVDIMIDRNIADEKKKQELRKVLKMKEKRSSLEIFLEQQTKEKDDIIKNKDEELHNKDKELHNKDKELHSKDEELHNMRALIQSVKDILTNEDIDSNTKESVLNSLILFK</sequence>
<keyword evidence="3" id="KW-1185">Reference proteome</keyword>
<proteinExistence type="predicted"/>
<reference evidence="2 3" key="1">
    <citation type="submission" date="2016-10" db="EMBL/GenBank/DDBJ databases">
        <authorList>
            <person name="Varghese N."/>
            <person name="Submissions S."/>
        </authorList>
    </citation>
    <scope>NUCLEOTIDE SEQUENCE [LARGE SCALE GENOMIC DNA]</scope>
    <source>
        <strain evidence="2 3">DSM 16643</strain>
    </source>
</reference>
<protein>
    <submittedName>
        <fullName evidence="2">Uncharacterized protein</fullName>
    </submittedName>
</protein>
<dbReference type="AlphaFoldDB" id="A0A1G5X4A6"/>
<evidence type="ECO:0000313" key="3">
    <source>
        <dbReference type="Proteomes" id="UP000323439"/>
    </source>
</evidence>
<name>A0A1G5X4A6_9EURY</name>
<dbReference type="OrthoDB" id="387388at2157"/>
<feature type="region of interest" description="Disordered" evidence="1">
    <location>
        <begin position="243"/>
        <end position="263"/>
    </location>
</feature>
<evidence type="ECO:0000313" key="2">
    <source>
        <dbReference type="EMBL" id="SDA64894.1"/>
    </source>
</evidence>
<accession>A0A1G5X4A6</accession>
<gene>
    <name evidence="2" type="ORF">SAMN02910315_01925</name>
</gene>
<dbReference type="EMBL" id="FMXB01000017">
    <property type="protein sequence ID" value="SDA64894.1"/>
    <property type="molecule type" value="Genomic_DNA"/>
</dbReference>